<evidence type="ECO:0000313" key="3">
    <source>
        <dbReference type="EMBL" id="CAD9237756.1"/>
    </source>
</evidence>
<keyword evidence="1 2" id="KW-0732">Signal</keyword>
<feature type="chain" id="PRO_5031242678" description="ASPIC/UnbV domain-containing protein" evidence="2">
    <location>
        <begin position="20"/>
        <end position="513"/>
    </location>
</feature>
<dbReference type="Gene3D" id="2.130.10.130">
    <property type="entry name" value="Integrin alpha, N-terminal"/>
    <property type="match status" value="2"/>
</dbReference>
<organism evidence="3">
    <name type="scientific">Compsopogon caeruleus</name>
    <dbReference type="NCBI Taxonomy" id="31354"/>
    <lineage>
        <taxon>Eukaryota</taxon>
        <taxon>Rhodophyta</taxon>
        <taxon>Compsopogonophyceae</taxon>
        <taxon>Compsopogonales</taxon>
        <taxon>Compsopogonaceae</taxon>
        <taxon>Compsopogon</taxon>
    </lineage>
</organism>
<dbReference type="AlphaFoldDB" id="A0A7S1TIE1"/>
<dbReference type="SUPFAM" id="SSF69318">
    <property type="entry name" value="Integrin alpha N-terminal domain"/>
    <property type="match status" value="2"/>
</dbReference>
<evidence type="ECO:0000256" key="1">
    <source>
        <dbReference type="ARBA" id="ARBA00022729"/>
    </source>
</evidence>
<reference evidence="3" key="1">
    <citation type="submission" date="2021-01" db="EMBL/GenBank/DDBJ databases">
        <authorList>
            <person name="Corre E."/>
            <person name="Pelletier E."/>
            <person name="Niang G."/>
            <person name="Scheremetjew M."/>
            <person name="Finn R."/>
            <person name="Kale V."/>
            <person name="Holt S."/>
            <person name="Cochrane G."/>
            <person name="Meng A."/>
            <person name="Brown T."/>
            <person name="Cohen L."/>
        </authorList>
    </citation>
    <scope>NUCLEOTIDE SEQUENCE</scope>
    <source>
        <strain evidence="3">SAG 36.94</strain>
    </source>
</reference>
<dbReference type="PANTHER" id="PTHR46580">
    <property type="entry name" value="SENSOR KINASE-RELATED"/>
    <property type="match status" value="1"/>
</dbReference>
<protein>
    <recommendedName>
        <fullName evidence="4">ASPIC/UnbV domain-containing protein</fullName>
    </recommendedName>
</protein>
<dbReference type="Pfam" id="PF13517">
    <property type="entry name" value="FG-GAP_3"/>
    <property type="match status" value="3"/>
</dbReference>
<accession>A0A7S1TIE1</accession>
<feature type="signal peptide" evidence="2">
    <location>
        <begin position="1"/>
        <end position="19"/>
    </location>
</feature>
<gene>
    <name evidence="3" type="ORF">CCAE0312_LOCUS9855</name>
</gene>
<dbReference type="InterPro" id="IPR013517">
    <property type="entry name" value="FG-GAP"/>
</dbReference>
<dbReference type="EMBL" id="HBGH01017755">
    <property type="protein sequence ID" value="CAD9237756.1"/>
    <property type="molecule type" value="Transcribed_RNA"/>
</dbReference>
<dbReference type="PANTHER" id="PTHR46580:SF4">
    <property type="entry name" value="ATP_GTP-BINDING PROTEIN"/>
    <property type="match status" value="1"/>
</dbReference>
<name>A0A7S1TIE1_9RHOD</name>
<proteinExistence type="predicted"/>
<evidence type="ECO:0000256" key="2">
    <source>
        <dbReference type="SAM" id="SignalP"/>
    </source>
</evidence>
<sequence length="513" mass="55902">MGFLALVILLGVLLQLASSQTTVTPFRFVEVGPAVGIDPPNNDKVGPPTVGDLNQDGYLDIVQANHANAPVDVWYGSSRGTFRHTQSFVAPGDRHGTSIADVDGNGKPDLVLAIGRDTYPPNIRVELTNNRGTLVPTTSTQTGFKDVDFLFTTRLVDVDRDGDLDLIALAAYLYKPRLWVIYKNNGTGFFLRQSSPVLEAARIIPQPFSGIHNGFFVIDYNNDGYPDLFLLGQGILLLKGLPNFQFQDVTNSVLPSNYAGRDFSSGVVFDLDNDGDFDVYISGGYRYKDILSPGSDLLLENRNGIFVDISAGAGIPQSGGRQGIGAADFDNDGFMDIYLPSIGAGQQRIVDIILRNTGRKSFVQLTNHGVRGNLTGDITYPSGMQPLDYDRDGRVDVVVSTRFNFNTGRYFGNVQLFKNIVANSNNYLIVKVPVKIGTRSTLDAVLILRTSGGSFYRRVGTVGDGRTQSFVDQVHFGIGRNSNLVSLTLKLFGGQTIVKDLRQVSVNTIYTVT</sequence>
<evidence type="ECO:0008006" key="4">
    <source>
        <dbReference type="Google" id="ProtNLM"/>
    </source>
</evidence>
<dbReference type="InterPro" id="IPR028994">
    <property type="entry name" value="Integrin_alpha_N"/>
</dbReference>